<dbReference type="Gene3D" id="3.20.20.70">
    <property type="entry name" value="Aldolase class I"/>
    <property type="match status" value="1"/>
</dbReference>
<evidence type="ECO:0000259" key="5">
    <source>
        <dbReference type="Pfam" id="PF00724"/>
    </source>
</evidence>
<keyword evidence="7" id="KW-1185">Reference proteome</keyword>
<protein>
    <submittedName>
        <fullName evidence="6">Aldolase-type TIM barrel</fullName>
    </submittedName>
</protein>
<organism evidence="6 7">
    <name type="scientific">Metarhizium guizhouense (strain ARSEF 977)</name>
    <dbReference type="NCBI Taxonomy" id="1276136"/>
    <lineage>
        <taxon>Eukaryota</taxon>
        <taxon>Fungi</taxon>
        <taxon>Dikarya</taxon>
        <taxon>Ascomycota</taxon>
        <taxon>Pezizomycotina</taxon>
        <taxon>Sordariomycetes</taxon>
        <taxon>Hypocreomycetidae</taxon>
        <taxon>Hypocreales</taxon>
        <taxon>Clavicipitaceae</taxon>
        <taxon>Metarhizium</taxon>
    </lineage>
</organism>
<accession>A0A0B4GPW6</accession>
<dbReference type="GO" id="GO:0016491">
    <property type="term" value="F:oxidoreductase activity"/>
    <property type="evidence" value="ECO:0007669"/>
    <property type="project" value="UniProtKB-KW"/>
</dbReference>
<dbReference type="AlphaFoldDB" id="A0A0B4GPW6"/>
<reference evidence="6 7" key="1">
    <citation type="journal article" date="2014" name="Proc. Natl. Acad. Sci. U.S.A.">
        <title>Trajectory and genomic determinants of fungal-pathogen speciation and host adaptation.</title>
        <authorList>
            <person name="Hu X."/>
            <person name="Xiao G."/>
            <person name="Zheng P."/>
            <person name="Shang Y."/>
            <person name="Su Y."/>
            <person name="Zhang X."/>
            <person name="Liu X."/>
            <person name="Zhan S."/>
            <person name="St Leger R.J."/>
            <person name="Wang C."/>
        </authorList>
    </citation>
    <scope>NUCLEOTIDE SEQUENCE [LARGE SCALE GENOMIC DNA]</scope>
    <source>
        <strain evidence="6 7">ARSEF 977</strain>
    </source>
</reference>
<feature type="domain" description="NADH:flavin oxidoreductase/NADH oxidase N-terminal" evidence="5">
    <location>
        <begin position="8"/>
        <end position="361"/>
    </location>
</feature>
<gene>
    <name evidence="6" type="ORF">MGU_10869</name>
</gene>
<dbReference type="PANTHER" id="PTHR43656">
    <property type="entry name" value="BINDING OXIDOREDUCTASE, PUTATIVE (AFU_ORTHOLOGUE AFUA_2G08260)-RELATED"/>
    <property type="match status" value="1"/>
</dbReference>
<keyword evidence="2" id="KW-0285">Flavoprotein</keyword>
<evidence type="ECO:0000256" key="2">
    <source>
        <dbReference type="ARBA" id="ARBA00022630"/>
    </source>
</evidence>
<dbReference type="GO" id="GO:0010181">
    <property type="term" value="F:FMN binding"/>
    <property type="evidence" value="ECO:0007669"/>
    <property type="project" value="InterPro"/>
</dbReference>
<evidence type="ECO:0000256" key="3">
    <source>
        <dbReference type="ARBA" id="ARBA00022643"/>
    </source>
</evidence>
<evidence type="ECO:0000313" key="7">
    <source>
        <dbReference type="Proteomes" id="UP000031192"/>
    </source>
</evidence>
<dbReference type="CDD" id="cd04733">
    <property type="entry name" value="OYE_like_2_FMN"/>
    <property type="match status" value="1"/>
</dbReference>
<evidence type="ECO:0000313" key="6">
    <source>
        <dbReference type="EMBL" id="KID81792.1"/>
    </source>
</evidence>
<dbReference type="InterPro" id="IPR001155">
    <property type="entry name" value="OxRdtase_FMN_N"/>
</dbReference>
<dbReference type="SUPFAM" id="SSF51395">
    <property type="entry name" value="FMN-linked oxidoreductases"/>
    <property type="match status" value="1"/>
</dbReference>
<name>A0A0B4GPW6_METGA</name>
<dbReference type="Proteomes" id="UP000031192">
    <property type="component" value="Unassembled WGS sequence"/>
</dbReference>
<dbReference type="HOGENOM" id="CLU_012153_6_2_1"/>
<keyword evidence="3" id="KW-0288">FMN</keyword>
<comment type="caution">
    <text evidence="6">The sequence shown here is derived from an EMBL/GenBank/DDBJ whole genome shotgun (WGS) entry which is preliminary data.</text>
</comment>
<comment type="similarity">
    <text evidence="1">Belongs to the NADH:flavin oxidoreductase/NADH oxidase family.</text>
</comment>
<sequence length="400" mass="43138">MVDLQTAKPITLPCGLTFPNRLAKAAIAEGWGDKEKLPHKDLIDTYNLWADGGWGMLMTGNVQVDVTHMGTPDDNAVNDQVDRERHISSWKRWAAVAGRNGTPIIMQICHPGRQSSIGAGSRSLLAKTIAPSAVPVKLGDGIIAKAASAIAFGRPREISISEIELLVHRFAKGAQMAHEAGFAGVQIHAAHGYLLAQFLSLQTNKRSDIYGGTAKNRAKIVVDVICAIRRVVPKTFCVGIKLNSVNHQNEGELKDCLEQLEDIINIGIDFLEISGGTYENPVMLAATTSSPDRKVSATTAVREAFFLDFAKTVRRTFPNVPLMVTGGFRSRLGMEQALQGACDIIGLARPAVIDPLLPKEIIFNSAIPDADARLITKSFAQPWLAKQLGMKGLSGGTETV</sequence>
<dbReference type="InterPro" id="IPR013785">
    <property type="entry name" value="Aldolase_TIM"/>
</dbReference>
<evidence type="ECO:0000256" key="1">
    <source>
        <dbReference type="ARBA" id="ARBA00005979"/>
    </source>
</evidence>
<dbReference type="PANTHER" id="PTHR43656:SF2">
    <property type="entry name" value="BINDING OXIDOREDUCTASE, PUTATIVE (AFU_ORTHOLOGUE AFUA_2G08260)-RELATED"/>
    <property type="match status" value="1"/>
</dbReference>
<proteinExistence type="inferred from homology"/>
<evidence type="ECO:0000256" key="4">
    <source>
        <dbReference type="ARBA" id="ARBA00023002"/>
    </source>
</evidence>
<keyword evidence="4" id="KW-0560">Oxidoreductase</keyword>
<dbReference type="Pfam" id="PF00724">
    <property type="entry name" value="Oxidored_FMN"/>
    <property type="match status" value="1"/>
</dbReference>
<dbReference type="InterPro" id="IPR051799">
    <property type="entry name" value="NADH_flavin_oxidoreductase"/>
</dbReference>
<dbReference type="EMBL" id="AZNH01000120">
    <property type="protein sequence ID" value="KID81792.1"/>
    <property type="molecule type" value="Genomic_DNA"/>
</dbReference>